<keyword evidence="5" id="KW-0547">Nucleotide-binding</keyword>
<feature type="domain" description="ABC transporter" evidence="11">
    <location>
        <begin position="383"/>
        <end position="607"/>
    </location>
</feature>
<dbReference type="PROSITE" id="PS00211">
    <property type="entry name" value="ABC_TRANSPORTER_1"/>
    <property type="match status" value="1"/>
</dbReference>
<sequence>MLLSVGLLFILVLLLGPIYNEDRNLMPEINFCPRSLTFSWVIPLIITGYKQTLAYEDVPELQNSLKTENVINVYNKNRKYSLLNSFFFSFWKYLLIQFICAVAWIFVDFLITPLLFEKFLRYIEKYPQHNEPHSTAFLYVCALPLIKVASNLLLQQAQYIGRQIANRCQTIITSEVHRKLMEKKEMDGEEKGKITDLMSVDAQKVSSMIGNFLYLYSCPMQIIVSIYSLYILLGVSIFRSIILFLLVLIVIIWTTQGYKTIHECLMKATDKRIEVINELLQSIRDVKLFAREEYFRKNIVEARDFELNTLNDRMQKSIYMDKLTVSIAFAAIAVCGNLQKAFGNLPYQIICLIQAHVSISRVENFLKKSEIVQNPSVQNNGNIGFINATFQWPNASNSFVLNKLDVLFPLGKLSLIHGPTGCGKSALLKALLGEMKCLNGSVHCPIDEVAYVSQAAWLQNGTIRNNILFGSEFISRKYYKILRICNLDRDVSNFTFGDKTEIGERGVTLSDGQKQRIALARAIYSNYDIIILDDCLSAVDSCTQNYIYEQCLMSDLMKNKTRIFVTHRNNFNGAALKIFMKDGMIKNKKYFDTEKSNPNFKESEYEESPDIENSNKLIKEEAKAEGRVKFNVYMTYLKASGIFWILIAIFFISSQSIQTFQDLWIRKWTKVYDNDNQIFLPNPLLPDFITNSLQYLSHKSKSVNFYLTSKKLHNNLLNKILFATIKFCDTTPIGRIMNRFSKDMELIDQILPLNIESFIHSCISVIFTIIIISIRGFKFFTACTVITATYMIIGILYISTSRELKRLESVNRSPIYAAFENAIEGGSIIRAFGAKERFNKNLWNLIDLYNRPIIMNWACNQCLHVYSSFAGVVEMNMNSVERIEEYLKLEEEDFNTNESLEEWPTEGKIEVKNLKVQYSNESPLILRGISFCVSAGEKIGIVGKTGSGKSTLVKSIFRTVIPTCGQIKIDDVDILNIGLSYLRKKISIIPQNPTLFNGTLRNNIDLSDVHNDHELWEVLRKAHLNEEHTSTNQECNSNVNLLTLDTIIKEGGCNLSHGQRQLIMLARALANNSKVIILDEATANLDLETDNKIQKIICEEFKDSTLLCIAHRLRTVINYDRILVLDYGIIIESDHPYNLLQNPESKFREMCMQSNEFEDLLAIAKSNYRN</sequence>
<dbReference type="InterPro" id="IPR003439">
    <property type="entry name" value="ABC_transporter-like_ATP-bd"/>
</dbReference>
<name>A0A8H4ERM6_GIGMA</name>
<dbReference type="PROSITE" id="PS50893">
    <property type="entry name" value="ABC_TRANSPORTER_2"/>
    <property type="match status" value="2"/>
</dbReference>
<proteinExistence type="predicted"/>
<dbReference type="Proteomes" id="UP000439903">
    <property type="component" value="Unassembled WGS sequence"/>
</dbReference>
<feature type="domain" description="ABC transporter" evidence="11">
    <location>
        <begin position="909"/>
        <end position="1152"/>
    </location>
</feature>
<keyword evidence="3 9" id="KW-0812">Transmembrane</keyword>
<feature type="chain" id="PRO_5034082423" evidence="10">
    <location>
        <begin position="21"/>
        <end position="1170"/>
    </location>
</feature>
<feature type="transmembrane region" description="Helical" evidence="9">
    <location>
        <begin position="90"/>
        <end position="116"/>
    </location>
</feature>
<dbReference type="GO" id="GO:0140359">
    <property type="term" value="F:ABC-type transporter activity"/>
    <property type="evidence" value="ECO:0007669"/>
    <property type="project" value="InterPro"/>
</dbReference>
<evidence type="ECO:0000256" key="3">
    <source>
        <dbReference type="ARBA" id="ARBA00022692"/>
    </source>
</evidence>
<dbReference type="Pfam" id="PF00005">
    <property type="entry name" value="ABC_tran"/>
    <property type="match status" value="2"/>
</dbReference>
<accession>A0A8H4ERM6</accession>
<dbReference type="InterPro" id="IPR003593">
    <property type="entry name" value="AAA+_ATPase"/>
</dbReference>
<feature type="domain" description="ABC transmembrane type-1" evidence="12">
    <location>
        <begin position="709"/>
        <end position="851"/>
    </location>
</feature>
<dbReference type="InterPro" id="IPR050173">
    <property type="entry name" value="ABC_transporter_C-like"/>
</dbReference>
<feature type="domain" description="ABC transmembrane type-1" evidence="12">
    <location>
        <begin position="110"/>
        <end position="334"/>
    </location>
</feature>
<evidence type="ECO:0000313" key="14">
    <source>
        <dbReference type="Proteomes" id="UP000439903"/>
    </source>
</evidence>
<dbReference type="InterPro" id="IPR017871">
    <property type="entry name" value="ABC_transporter-like_CS"/>
</dbReference>
<dbReference type="GO" id="GO:0005524">
    <property type="term" value="F:ATP binding"/>
    <property type="evidence" value="ECO:0007669"/>
    <property type="project" value="UniProtKB-KW"/>
</dbReference>
<keyword evidence="4" id="KW-0677">Repeat</keyword>
<dbReference type="AlphaFoldDB" id="A0A8H4ERM6"/>
<reference evidence="13 14" key="1">
    <citation type="journal article" date="2019" name="Environ. Microbiol.">
        <title>At the nexus of three kingdoms: the genome of the mycorrhizal fungus Gigaspora margarita provides insights into plant, endobacterial and fungal interactions.</title>
        <authorList>
            <person name="Venice F."/>
            <person name="Ghignone S."/>
            <person name="Salvioli di Fossalunga A."/>
            <person name="Amselem J."/>
            <person name="Novero M."/>
            <person name="Xianan X."/>
            <person name="Sedzielewska Toro K."/>
            <person name="Morin E."/>
            <person name="Lipzen A."/>
            <person name="Grigoriev I.V."/>
            <person name="Henrissat B."/>
            <person name="Martin F.M."/>
            <person name="Bonfante P."/>
        </authorList>
    </citation>
    <scope>NUCLEOTIDE SEQUENCE [LARGE SCALE GENOMIC DNA]</scope>
    <source>
        <strain evidence="13 14">BEG34</strain>
    </source>
</reference>
<dbReference type="CDD" id="cd18596">
    <property type="entry name" value="ABC_6TM_VMR1_D1_like"/>
    <property type="match status" value="1"/>
</dbReference>
<dbReference type="FunFam" id="3.40.50.300:FF:000565">
    <property type="entry name" value="ABC bile acid transporter"/>
    <property type="match status" value="1"/>
</dbReference>
<dbReference type="SUPFAM" id="SSF52540">
    <property type="entry name" value="P-loop containing nucleoside triphosphate hydrolases"/>
    <property type="match status" value="2"/>
</dbReference>
<evidence type="ECO:0000259" key="11">
    <source>
        <dbReference type="PROSITE" id="PS50893"/>
    </source>
</evidence>
<dbReference type="PANTHER" id="PTHR24223:SF353">
    <property type="entry name" value="ABC TRANSPORTER ATP-BINDING PROTEIN_PERMEASE VMR1-RELATED"/>
    <property type="match status" value="1"/>
</dbReference>
<dbReference type="CDD" id="cd03244">
    <property type="entry name" value="ABCC_MRP_domain2"/>
    <property type="match status" value="1"/>
</dbReference>
<keyword evidence="6" id="KW-0067">ATP-binding</keyword>
<dbReference type="GO" id="GO:0016887">
    <property type="term" value="F:ATP hydrolysis activity"/>
    <property type="evidence" value="ECO:0007669"/>
    <property type="project" value="InterPro"/>
</dbReference>
<evidence type="ECO:0000256" key="2">
    <source>
        <dbReference type="ARBA" id="ARBA00022448"/>
    </source>
</evidence>
<dbReference type="FunFam" id="1.20.1560.10:FF:000013">
    <property type="entry name" value="ABC transporter C family member 2"/>
    <property type="match status" value="1"/>
</dbReference>
<dbReference type="Pfam" id="PF00664">
    <property type="entry name" value="ABC_membrane"/>
    <property type="match status" value="2"/>
</dbReference>
<feature type="transmembrane region" description="Helical" evidence="9">
    <location>
        <begin position="213"/>
        <end position="231"/>
    </location>
</feature>
<keyword evidence="13" id="KW-0378">Hydrolase</keyword>
<evidence type="ECO:0000259" key="12">
    <source>
        <dbReference type="PROSITE" id="PS50929"/>
    </source>
</evidence>
<evidence type="ECO:0000256" key="10">
    <source>
        <dbReference type="SAM" id="SignalP"/>
    </source>
</evidence>
<comment type="caution">
    <text evidence="13">The sequence shown here is derived from an EMBL/GenBank/DDBJ whole genome shotgun (WGS) entry which is preliminary data.</text>
</comment>
<keyword evidence="2" id="KW-0813">Transport</keyword>
<keyword evidence="14" id="KW-1185">Reference proteome</keyword>
<evidence type="ECO:0000256" key="7">
    <source>
        <dbReference type="ARBA" id="ARBA00022989"/>
    </source>
</evidence>
<evidence type="ECO:0000313" key="13">
    <source>
        <dbReference type="EMBL" id="KAF0541062.1"/>
    </source>
</evidence>
<dbReference type="InterPro" id="IPR027417">
    <property type="entry name" value="P-loop_NTPase"/>
</dbReference>
<feature type="transmembrane region" description="Helical" evidence="9">
    <location>
        <begin position="633"/>
        <end position="652"/>
    </location>
</feature>
<dbReference type="CDD" id="cd03250">
    <property type="entry name" value="ABCC_MRP_domain1"/>
    <property type="match status" value="1"/>
</dbReference>
<keyword evidence="7 9" id="KW-1133">Transmembrane helix</keyword>
<dbReference type="Gene3D" id="1.20.1560.10">
    <property type="entry name" value="ABC transporter type 1, transmembrane domain"/>
    <property type="match status" value="2"/>
</dbReference>
<dbReference type="PANTHER" id="PTHR24223">
    <property type="entry name" value="ATP-BINDING CASSETTE SUB-FAMILY C"/>
    <property type="match status" value="1"/>
</dbReference>
<dbReference type="InterPro" id="IPR036640">
    <property type="entry name" value="ABC1_TM_sf"/>
</dbReference>
<keyword evidence="8 9" id="KW-0472">Membrane</keyword>
<feature type="signal peptide" evidence="10">
    <location>
        <begin position="1"/>
        <end position="20"/>
    </location>
</feature>
<evidence type="ECO:0000256" key="1">
    <source>
        <dbReference type="ARBA" id="ARBA00004141"/>
    </source>
</evidence>
<evidence type="ECO:0000256" key="4">
    <source>
        <dbReference type="ARBA" id="ARBA00022737"/>
    </source>
</evidence>
<evidence type="ECO:0000256" key="9">
    <source>
        <dbReference type="SAM" id="Phobius"/>
    </source>
</evidence>
<dbReference type="SUPFAM" id="SSF90123">
    <property type="entry name" value="ABC transporter transmembrane region"/>
    <property type="match status" value="2"/>
</dbReference>
<dbReference type="GO" id="GO:0016020">
    <property type="term" value="C:membrane"/>
    <property type="evidence" value="ECO:0007669"/>
    <property type="project" value="UniProtKB-SubCell"/>
</dbReference>
<dbReference type="InterPro" id="IPR011527">
    <property type="entry name" value="ABC1_TM_dom"/>
</dbReference>
<keyword evidence="10" id="KW-0732">Signal</keyword>
<feature type="transmembrane region" description="Helical" evidence="9">
    <location>
        <begin position="779"/>
        <end position="798"/>
    </location>
</feature>
<gene>
    <name evidence="13" type="ORF">F8M41_005904</name>
</gene>
<dbReference type="OrthoDB" id="6500128at2759"/>
<feature type="transmembrane region" description="Helical" evidence="9">
    <location>
        <begin position="750"/>
        <end position="773"/>
    </location>
</feature>
<protein>
    <submittedName>
        <fullName evidence="13">P-loop containing nucleoside triphosphate hydrolase protein</fullName>
    </submittedName>
</protein>
<dbReference type="PROSITE" id="PS50929">
    <property type="entry name" value="ABC_TM1F"/>
    <property type="match status" value="2"/>
</dbReference>
<evidence type="ECO:0000256" key="8">
    <source>
        <dbReference type="ARBA" id="ARBA00023136"/>
    </source>
</evidence>
<organism evidence="13 14">
    <name type="scientific">Gigaspora margarita</name>
    <dbReference type="NCBI Taxonomy" id="4874"/>
    <lineage>
        <taxon>Eukaryota</taxon>
        <taxon>Fungi</taxon>
        <taxon>Fungi incertae sedis</taxon>
        <taxon>Mucoromycota</taxon>
        <taxon>Glomeromycotina</taxon>
        <taxon>Glomeromycetes</taxon>
        <taxon>Diversisporales</taxon>
        <taxon>Gigasporaceae</taxon>
        <taxon>Gigaspora</taxon>
    </lineage>
</organism>
<evidence type="ECO:0000256" key="6">
    <source>
        <dbReference type="ARBA" id="ARBA00022840"/>
    </source>
</evidence>
<dbReference type="SMART" id="SM00382">
    <property type="entry name" value="AAA"/>
    <property type="match status" value="2"/>
</dbReference>
<comment type="subcellular location">
    <subcellularLocation>
        <location evidence="1">Membrane</location>
        <topology evidence="1">Multi-pass membrane protein</topology>
    </subcellularLocation>
</comment>
<feature type="transmembrane region" description="Helical" evidence="9">
    <location>
        <begin position="237"/>
        <end position="258"/>
    </location>
</feature>
<evidence type="ECO:0000256" key="5">
    <source>
        <dbReference type="ARBA" id="ARBA00022741"/>
    </source>
</evidence>
<dbReference type="Gene3D" id="3.40.50.300">
    <property type="entry name" value="P-loop containing nucleotide triphosphate hydrolases"/>
    <property type="match status" value="2"/>
</dbReference>
<dbReference type="EMBL" id="WTPW01000158">
    <property type="protein sequence ID" value="KAF0541062.1"/>
    <property type="molecule type" value="Genomic_DNA"/>
</dbReference>